<feature type="compositionally biased region" description="Basic and acidic residues" evidence="1">
    <location>
        <begin position="50"/>
        <end position="60"/>
    </location>
</feature>
<reference evidence="2" key="1">
    <citation type="journal article" date="2020" name="Stud. Mycol.">
        <title>101 Dothideomycetes genomes: a test case for predicting lifestyles and emergence of pathogens.</title>
        <authorList>
            <person name="Haridas S."/>
            <person name="Albert R."/>
            <person name="Binder M."/>
            <person name="Bloem J."/>
            <person name="Labutti K."/>
            <person name="Salamov A."/>
            <person name="Andreopoulos B."/>
            <person name="Baker S."/>
            <person name="Barry K."/>
            <person name="Bills G."/>
            <person name="Bluhm B."/>
            <person name="Cannon C."/>
            <person name="Castanera R."/>
            <person name="Culley D."/>
            <person name="Daum C."/>
            <person name="Ezra D."/>
            <person name="Gonzalez J."/>
            <person name="Henrissat B."/>
            <person name="Kuo A."/>
            <person name="Liang C."/>
            <person name="Lipzen A."/>
            <person name="Lutzoni F."/>
            <person name="Magnuson J."/>
            <person name="Mondo S."/>
            <person name="Nolan M."/>
            <person name="Ohm R."/>
            <person name="Pangilinan J."/>
            <person name="Park H.-J."/>
            <person name="Ramirez L."/>
            <person name="Alfaro M."/>
            <person name="Sun H."/>
            <person name="Tritt A."/>
            <person name="Yoshinaga Y."/>
            <person name="Zwiers L.-H."/>
            <person name="Turgeon B."/>
            <person name="Goodwin S."/>
            <person name="Spatafora J."/>
            <person name="Crous P."/>
            <person name="Grigoriev I."/>
        </authorList>
    </citation>
    <scope>NUCLEOTIDE SEQUENCE</scope>
    <source>
        <strain evidence="2">CBS 175.79</strain>
    </source>
</reference>
<dbReference type="RefSeq" id="XP_033383610.1">
    <property type="nucleotide sequence ID" value="XM_033533803.1"/>
</dbReference>
<feature type="compositionally biased region" description="Polar residues" evidence="1">
    <location>
        <begin position="373"/>
        <end position="389"/>
    </location>
</feature>
<feature type="compositionally biased region" description="Basic and acidic residues" evidence="1">
    <location>
        <begin position="268"/>
        <end position="277"/>
    </location>
</feature>
<keyword evidence="3" id="KW-1185">Reference proteome</keyword>
<feature type="region of interest" description="Disordered" evidence="1">
    <location>
        <begin position="1"/>
        <end position="101"/>
    </location>
</feature>
<organism evidence="2 3">
    <name type="scientific">Aaosphaeria arxii CBS 175.79</name>
    <dbReference type="NCBI Taxonomy" id="1450172"/>
    <lineage>
        <taxon>Eukaryota</taxon>
        <taxon>Fungi</taxon>
        <taxon>Dikarya</taxon>
        <taxon>Ascomycota</taxon>
        <taxon>Pezizomycotina</taxon>
        <taxon>Dothideomycetes</taxon>
        <taxon>Pleosporomycetidae</taxon>
        <taxon>Pleosporales</taxon>
        <taxon>Pleosporales incertae sedis</taxon>
        <taxon>Aaosphaeria</taxon>
    </lineage>
</organism>
<feature type="compositionally biased region" description="Polar residues" evidence="1">
    <location>
        <begin position="167"/>
        <end position="178"/>
    </location>
</feature>
<dbReference type="EMBL" id="ML978069">
    <property type="protein sequence ID" value="KAF2015271.1"/>
    <property type="molecule type" value="Genomic_DNA"/>
</dbReference>
<feature type="compositionally biased region" description="Basic and acidic residues" evidence="1">
    <location>
        <begin position="1"/>
        <end position="14"/>
    </location>
</feature>
<evidence type="ECO:0000313" key="3">
    <source>
        <dbReference type="Proteomes" id="UP000799778"/>
    </source>
</evidence>
<protein>
    <submittedName>
        <fullName evidence="2">Uncharacterized protein</fullName>
    </submittedName>
</protein>
<feature type="compositionally biased region" description="Polar residues" evidence="1">
    <location>
        <begin position="343"/>
        <end position="353"/>
    </location>
</feature>
<proteinExistence type="predicted"/>
<feature type="region of interest" description="Disordered" evidence="1">
    <location>
        <begin position="141"/>
        <end position="445"/>
    </location>
</feature>
<feature type="compositionally biased region" description="Basic and acidic residues" evidence="1">
    <location>
        <begin position="433"/>
        <end position="445"/>
    </location>
</feature>
<feature type="region of interest" description="Disordered" evidence="1">
    <location>
        <begin position="504"/>
        <end position="534"/>
    </location>
</feature>
<name>A0A6A5XR89_9PLEO</name>
<accession>A0A6A5XR89</accession>
<feature type="compositionally biased region" description="Polar residues" evidence="1">
    <location>
        <begin position="403"/>
        <end position="421"/>
    </location>
</feature>
<gene>
    <name evidence="2" type="ORF">BU24DRAFT_491536</name>
</gene>
<sequence length="1004" mass="111700">MDRGKWSEQKRARTENSPSPDRTNNNDRKRPKIAGPFVIDSGSDDDEDEKTTHGRPERVQGNKGILAFPTKQNFERESSVAHSPKKPLPKSNHSNREETSVVLNEEHRTAKILHKDTASPSAGGTLNVNLLKRLLSKNANKSTVASNDPVRNREASSFPNPNAKRVQIQNPNLSQQRDAISPKDAPTNAPRTVYQIPTSKSKRTENTNFSVNVDKTSKDTRTSTRQPVVSSDQPFNRFSRDVGIHSANTFQGRSREQSRSKTTPGDAQRLKEGHDGSRTVPIDSQKRNEGQRSIKSQVNLGHAPLDSKRRDGIQHNPNIAQKDSYRQGETQNRQKIASRESQPDISSNLQRPSRTTEDKAGESRGMKRDAPRTVSTGNMTPNRMHSSPTVRPVTAINDLEGRPSSTKSTTSIAKGNTMSQVQRKKIPPPTTKAVDDPIPESRKLKHVPKENVRVPSRAARVDVMEEVQPIVSKSSYAMDRYQKRDSSNPSSEPVRYKDIVAKKHPANTGSIRPSTGNLSEPTKEAGAASQGVTTSHVNTIPSQEMKEKPLSGANEVFGGRCTSIISNNDFSDQEEAQLSSTDIWKMGAAWSQKKEKEPAVSSSITCNQEHLAQALSSGLQAEPKDKSGQLLTSHVLSAQVLGNVGEEIELTECEQRDTPDRSVKIFSEMTNDPEWPMDAGPASPRAIPSVEIEEIDGPGEVNADVGAVEEYSDMDLTYDPEHDNYASEVLYVKCPEDGPRESEEPIPFFEYSIRQQLFTANADRNTFPIERPILTSFISLDEANAQVMALIDAMQSHSNHYGIQYQEWHHRRDENDCVYFQCAFTTPASPTILMHHAIWVNRYPVSKYEQRPIPSSRDAAPFISKSVFVLRLSRLVLPDAAVSLPSTPASPIHHASKSPSPAAPIRQFHALPESFAEAYTLLTTANYSAMRLQVHLSHKTGDVNAAERLWQENDNHRLYDMINALDKAMHGSKESYWHSVFNGLDGERFEIQVDKVTLYGPRNI</sequence>
<feature type="compositionally biased region" description="Polar residues" evidence="1">
    <location>
        <begin position="223"/>
        <end position="236"/>
    </location>
</feature>
<dbReference type="OrthoDB" id="3785701at2759"/>
<dbReference type="GeneID" id="54291200"/>
<dbReference type="AlphaFoldDB" id="A0A6A5XR89"/>
<feature type="compositionally biased region" description="Polar residues" evidence="1">
    <location>
        <begin position="315"/>
        <end position="336"/>
    </location>
</feature>
<dbReference type="Proteomes" id="UP000799778">
    <property type="component" value="Unassembled WGS sequence"/>
</dbReference>
<feature type="compositionally biased region" description="Polar residues" evidence="1">
    <location>
        <begin position="507"/>
        <end position="520"/>
    </location>
</feature>
<feature type="compositionally biased region" description="Basic and acidic residues" evidence="1">
    <location>
        <begin position="354"/>
        <end position="371"/>
    </location>
</feature>
<evidence type="ECO:0000313" key="2">
    <source>
        <dbReference type="EMBL" id="KAF2015271.1"/>
    </source>
</evidence>
<evidence type="ECO:0000256" key="1">
    <source>
        <dbReference type="SAM" id="MobiDB-lite"/>
    </source>
</evidence>